<protein>
    <recommendedName>
        <fullName evidence="5">PemK family protein</fullName>
    </recommendedName>
</protein>
<dbReference type="InterPro" id="IPR011067">
    <property type="entry name" value="Plasmid_toxin/cell-grow_inhib"/>
</dbReference>
<dbReference type="Gene3D" id="2.30.30.110">
    <property type="match status" value="1"/>
</dbReference>
<gene>
    <name evidence="3" type="ORF">H1P_1860004</name>
</gene>
<dbReference type="SUPFAM" id="SSF50118">
    <property type="entry name" value="Cell growth inhibitor/plasmid maintenance toxic component"/>
    <property type="match status" value="1"/>
</dbReference>
<evidence type="ECO:0000256" key="1">
    <source>
        <dbReference type="ARBA" id="ARBA00007521"/>
    </source>
</evidence>
<organism evidence="3 4">
    <name type="scientific">Hyella patelloides LEGE 07179</name>
    <dbReference type="NCBI Taxonomy" id="945734"/>
    <lineage>
        <taxon>Bacteria</taxon>
        <taxon>Bacillati</taxon>
        <taxon>Cyanobacteriota</taxon>
        <taxon>Cyanophyceae</taxon>
        <taxon>Pleurocapsales</taxon>
        <taxon>Hyellaceae</taxon>
        <taxon>Hyella</taxon>
    </lineage>
</organism>
<proteinExistence type="inferred from homology"/>
<sequence length="87" mass="9824">MLWVDSRGNDVTLCFISSQNVTRLSPEEFSISTTDPEFSGTGLKVASKVRVSRIVTLERRLITRRIGKLGINQIQQLNKILTTTFQL</sequence>
<dbReference type="AlphaFoldDB" id="A0A563VNX2"/>
<dbReference type="GO" id="GO:0003677">
    <property type="term" value="F:DNA binding"/>
    <property type="evidence" value="ECO:0007669"/>
    <property type="project" value="InterPro"/>
</dbReference>
<accession>A0A563VNX2</accession>
<evidence type="ECO:0000256" key="2">
    <source>
        <dbReference type="ARBA" id="ARBA00022649"/>
    </source>
</evidence>
<evidence type="ECO:0000313" key="4">
    <source>
        <dbReference type="Proteomes" id="UP000320055"/>
    </source>
</evidence>
<comment type="similarity">
    <text evidence="1">Belongs to the PemK/MazF family.</text>
</comment>
<keyword evidence="2" id="KW-1277">Toxin-antitoxin system</keyword>
<dbReference type="EMBL" id="CAACVJ010000097">
    <property type="protein sequence ID" value="VEP13146.1"/>
    <property type="molecule type" value="Genomic_DNA"/>
</dbReference>
<dbReference type="Pfam" id="PF02452">
    <property type="entry name" value="PemK_toxin"/>
    <property type="match status" value="1"/>
</dbReference>
<dbReference type="Proteomes" id="UP000320055">
    <property type="component" value="Unassembled WGS sequence"/>
</dbReference>
<keyword evidence="4" id="KW-1185">Reference proteome</keyword>
<reference evidence="3 4" key="1">
    <citation type="submission" date="2019-01" db="EMBL/GenBank/DDBJ databases">
        <authorList>
            <person name="Brito A."/>
        </authorList>
    </citation>
    <scope>NUCLEOTIDE SEQUENCE [LARGE SCALE GENOMIC DNA]</scope>
    <source>
        <strain evidence="3">1</strain>
    </source>
</reference>
<evidence type="ECO:0008006" key="5">
    <source>
        <dbReference type="Google" id="ProtNLM"/>
    </source>
</evidence>
<evidence type="ECO:0000313" key="3">
    <source>
        <dbReference type="EMBL" id="VEP13146.1"/>
    </source>
</evidence>
<dbReference type="InterPro" id="IPR003477">
    <property type="entry name" value="PemK-like"/>
</dbReference>
<name>A0A563VNX2_9CYAN</name>